<evidence type="ECO:0000256" key="1">
    <source>
        <dbReference type="ARBA" id="ARBA00006594"/>
    </source>
</evidence>
<reference evidence="15 16" key="1">
    <citation type="submission" date="2019-11" db="EMBL/GenBank/DDBJ databases">
        <title>Genome sequence of Moorella glycerini DSM11254.</title>
        <authorList>
            <person name="Poehlein A."/>
            <person name="Boeer T."/>
            <person name="Daniel R."/>
        </authorList>
    </citation>
    <scope>NUCLEOTIDE SEQUENCE [LARGE SCALE GENOMIC DNA]</scope>
    <source>
        <strain evidence="15 16">DSM 11254</strain>
    </source>
</reference>
<name>A0A6I5ZUG6_9FIRM</name>
<evidence type="ECO:0000256" key="11">
    <source>
        <dbReference type="ARBA" id="ARBA00022884"/>
    </source>
</evidence>
<accession>A0A6I5ZUG6</accession>
<keyword evidence="9" id="KW-0255">Endonuclease</keyword>
<protein>
    <submittedName>
        <fullName evidence="15">DNA methylase</fullName>
    </submittedName>
</protein>
<feature type="compositionally biased region" description="Basic residues" evidence="13">
    <location>
        <begin position="516"/>
        <end position="525"/>
    </location>
</feature>
<dbReference type="GO" id="GO:0032259">
    <property type="term" value="P:methylation"/>
    <property type="evidence" value="ECO:0007669"/>
    <property type="project" value="UniProtKB-KW"/>
</dbReference>
<dbReference type="SUPFAM" id="SSF53335">
    <property type="entry name" value="S-adenosyl-L-methionine-dependent methyltransferases"/>
    <property type="match status" value="1"/>
</dbReference>
<evidence type="ECO:0000256" key="9">
    <source>
        <dbReference type="ARBA" id="ARBA00022759"/>
    </source>
</evidence>
<dbReference type="InterPro" id="IPR002295">
    <property type="entry name" value="N4/N6-MTase_EcoPI_Mod-like"/>
</dbReference>
<keyword evidence="10" id="KW-0378">Hydrolase</keyword>
<evidence type="ECO:0000259" key="14">
    <source>
        <dbReference type="Pfam" id="PF01555"/>
    </source>
</evidence>
<dbReference type="REBASE" id="368022">
    <property type="entry name" value="M.Mgl11254ORF29980P"/>
</dbReference>
<dbReference type="Pfam" id="PF01555">
    <property type="entry name" value="N6_N4_Mtase"/>
    <property type="match status" value="1"/>
</dbReference>
<evidence type="ECO:0000256" key="4">
    <source>
        <dbReference type="ARBA" id="ARBA00022649"/>
    </source>
</evidence>
<dbReference type="Proteomes" id="UP000425916">
    <property type="component" value="Chromosome"/>
</dbReference>
<dbReference type="RefSeq" id="WP_156275114.1">
    <property type="nucleotide sequence ID" value="NZ_CP046244.1"/>
</dbReference>
<dbReference type="GO" id="GO:0003677">
    <property type="term" value="F:DNA binding"/>
    <property type="evidence" value="ECO:0007669"/>
    <property type="project" value="InterPro"/>
</dbReference>
<dbReference type="InterPro" id="IPR012933">
    <property type="entry name" value="HicA_mRNA_interferase"/>
</dbReference>
<proteinExistence type="inferred from homology"/>
<keyword evidence="3 15" id="KW-0489">Methyltransferase</keyword>
<dbReference type="GO" id="GO:0016787">
    <property type="term" value="F:hydrolase activity"/>
    <property type="evidence" value="ECO:0007669"/>
    <property type="project" value="UniProtKB-KW"/>
</dbReference>
<dbReference type="PRINTS" id="PR00506">
    <property type="entry name" value="D21N6MTFRASE"/>
</dbReference>
<dbReference type="EMBL" id="CP046244">
    <property type="protein sequence ID" value="QGP93580.1"/>
    <property type="molecule type" value="Genomic_DNA"/>
</dbReference>
<keyword evidence="12" id="KW-0346">Stress response</keyword>
<dbReference type="InterPro" id="IPR002941">
    <property type="entry name" value="DNA_methylase_N4/N6"/>
</dbReference>
<dbReference type="SUPFAM" id="SSF54786">
    <property type="entry name" value="YcfA/nrd intein domain"/>
    <property type="match status" value="1"/>
</dbReference>
<keyword evidence="7" id="KW-0540">Nuclease</keyword>
<keyword evidence="6" id="KW-0949">S-adenosyl-L-methionine</keyword>
<evidence type="ECO:0000256" key="3">
    <source>
        <dbReference type="ARBA" id="ARBA00022603"/>
    </source>
</evidence>
<evidence type="ECO:0000256" key="13">
    <source>
        <dbReference type="SAM" id="MobiDB-lite"/>
    </source>
</evidence>
<keyword evidence="4" id="KW-1277">Toxin-antitoxin system</keyword>
<dbReference type="PANTHER" id="PTHR13370:SF24">
    <property type="entry name" value="TYPE III RESTRICTION-MODIFICATION ENZYME STYLTI MOD SUBUNIT"/>
    <property type="match status" value="1"/>
</dbReference>
<dbReference type="InterPro" id="IPR038570">
    <property type="entry name" value="HicA_sf"/>
</dbReference>
<dbReference type="GO" id="GO:0009307">
    <property type="term" value="P:DNA restriction-modification system"/>
    <property type="evidence" value="ECO:0007669"/>
    <property type="project" value="UniProtKB-KW"/>
</dbReference>
<dbReference type="PROSITE" id="PS00092">
    <property type="entry name" value="N6_MTASE"/>
    <property type="match status" value="1"/>
</dbReference>
<evidence type="ECO:0000313" key="15">
    <source>
        <dbReference type="EMBL" id="QGP93580.1"/>
    </source>
</evidence>
<evidence type="ECO:0000256" key="12">
    <source>
        <dbReference type="ARBA" id="ARBA00023016"/>
    </source>
</evidence>
<evidence type="ECO:0000313" key="16">
    <source>
        <dbReference type="Proteomes" id="UP000425916"/>
    </source>
</evidence>
<feature type="region of interest" description="Disordered" evidence="13">
    <location>
        <begin position="516"/>
        <end position="541"/>
    </location>
</feature>
<evidence type="ECO:0000256" key="8">
    <source>
        <dbReference type="ARBA" id="ARBA00022747"/>
    </source>
</evidence>
<evidence type="ECO:0000256" key="5">
    <source>
        <dbReference type="ARBA" id="ARBA00022679"/>
    </source>
</evidence>
<sequence length="557" mass="62203">MANRRLPPRNSARLVWETKPAGEPQAGEFIFQAEELVIPQAGQDEMPQQEIAAGNPDRNRLIYGDNLQAMLALLAEGYEGKINLIYIDPPFFSQANYSHRVPITGTAAGQEVPVIERPAYQDTWAGGIDAYLDMLYPRLQLMKKLLAPDGSIYVHLDASISHYIKVIMDEIFGPVSFQREIIWRIGWISGYKNAVRNWVRNHDTLLFYVKNPEKFTFNKEYIPYPPGYRRRGGQETTGKGYPIEDVWNANPMEFELKGEESLDSIQIKSFSREKTGFATQKNKSLLRRIIKASSNPGDLVADFFCGSGTTLVVAAELGRRWLGCEMGRTGLQVARKRLVAAGTGPFIIEKVQPAGLPGDRMPPVTRDQACPGIDEQPRLITRAEIKPLASGREEITVVLEGYSLPAVPAGQLSRKDNNRLEAVNLVSRENFAHLIDYWAVDWDYDGRVFKSRWQAWRDCGKNVPPVPVLARAILATTKERTIAVQVVDIMGNEILTVIEVVSPAATRVPFVTPKGSHRQCKHPVKPGRVTTAGHPNDDLAPGALNSILKQAKLKEEK</sequence>
<gene>
    <name evidence="15" type="ORF">MGLY_29980</name>
</gene>
<comment type="similarity">
    <text evidence="2">Belongs to the HicA mRNA interferase family.</text>
</comment>
<dbReference type="Gene3D" id="3.40.50.150">
    <property type="entry name" value="Vaccinia Virus protein VP39"/>
    <property type="match status" value="1"/>
</dbReference>
<dbReference type="GO" id="GO:0005737">
    <property type="term" value="C:cytoplasm"/>
    <property type="evidence" value="ECO:0007669"/>
    <property type="project" value="TreeGrafter"/>
</dbReference>
<dbReference type="PANTHER" id="PTHR13370">
    <property type="entry name" value="RNA METHYLASE-RELATED"/>
    <property type="match status" value="1"/>
</dbReference>
<dbReference type="AlphaFoldDB" id="A0A6I5ZUG6"/>
<feature type="domain" description="DNA methylase N-4/N-6" evidence="14">
    <location>
        <begin position="82"/>
        <end position="332"/>
    </location>
</feature>
<keyword evidence="5" id="KW-0808">Transferase</keyword>
<comment type="similarity">
    <text evidence="1">Belongs to the N(4)/N(6)-methyltransferase family.</text>
</comment>
<dbReference type="Pfam" id="PF07927">
    <property type="entry name" value="HicA_toxin"/>
    <property type="match status" value="1"/>
</dbReference>
<evidence type="ECO:0000256" key="6">
    <source>
        <dbReference type="ARBA" id="ARBA00022691"/>
    </source>
</evidence>
<organism evidence="15 16">
    <name type="scientific">Neomoorella glycerini</name>
    <dbReference type="NCBI Taxonomy" id="55779"/>
    <lineage>
        <taxon>Bacteria</taxon>
        <taxon>Bacillati</taxon>
        <taxon>Bacillota</taxon>
        <taxon>Clostridia</taxon>
        <taxon>Neomoorellales</taxon>
        <taxon>Neomoorellaceae</taxon>
        <taxon>Neomoorella</taxon>
    </lineage>
</organism>
<dbReference type="Gene3D" id="3.30.920.30">
    <property type="entry name" value="Hypothetical protein"/>
    <property type="match status" value="1"/>
</dbReference>
<evidence type="ECO:0000256" key="2">
    <source>
        <dbReference type="ARBA" id="ARBA00006620"/>
    </source>
</evidence>
<keyword evidence="16" id="KW-1185">Reference proteome</keyword>
<dbReference type="OrthoDB" id="9800801at2"/>
<keyword evidence="11" id="KW-0694">RNA-binding</keyword>
<dbReference type="GO" id="GO:0004519">
    <property type="term" value="F:endonuclease activity"/>
    <property type="evidence" value="ECO:0007669"/>
    <property type="project" value="UniProtKB-KW"/>
</dbReference>
<dbReference type="InterPro" id="IPR029063">
    <property type="entry name" value="SAM-dependent_MTases_sf"/>
</dbReference>
<dbReference type="GO" id="GO:0003729">
    <property type="term" value="F:mRNA binding"/>
    <property type="evidence" value="ECO:0007669"/>
    <property type="project" value="InterPro"/>
</dbReference>
<dbReference type="GO" id="GO:0008170">
    <property type="term" value="F:N-methyltransferase activity"/>
    <property type="evidence" value="ECO:0007669"/>
    <property type="project" value="InterPro"/>
</dbReference>
<keyword evidence="8" id="KW-0680">Restriction system</keyword>
<evidence type="ECO:0000256" key="10">
    <source>
        <dbReference type="ARBA" id="ARBA00022801"/>
    </source>
</evidence>
<dbReference type="InterPro" id="IPR002052">
    <property type="entry name" value="DNA_methylase_N6_adenine_CS"/>
</dbReference>
<evidence type="ECO:0000256" key="7">
    <source>
        <dbReference type="ARBA" id="ARBA00022722"/>
    </source>
</evidence>